<dbReference type="RefSeq" id="XP_023941837.1">
    <property type="nucleotide sequence ID" value="XM_024086069.2"/>
</dbReference>
<evidence type="ECO:0000313" key="11">
    <source>
        <dbReference type="Proteomes" id="UP001652582"/>
    </source>
</evidence>
<keyword evidence="2" id="KW-1003">Cell membrane</keyword>
<keyword evidence="5 10" id="KW-0552">Olfaction</keyword>
<dbReference type="Proteomes" id="UP001652582">
    <property type="component" value="Chromosome 12"/>
</dbReference>
<evidence type="ECO:0000256" key="5">
    <source>
        <dbReference type="ARBA" id="ARBA00022725"/>
    </source>
</evidence>
<feature type="transmembrane region" description="Helical" evidence="10">
    <location>
        <begin position="205"/>
        <end position="228"/>
    </location>
</feature>
<dbReference type="PANTHER" id="PTHR21137">
    <property type="entry name" value="ODORANT RECEPTOR"/>
    <property type="match status" value="1"/>
</dbReference>
<comment type="subcellular location">
    <subcellularLocation>
        <location evidence="1 10">Cell membrane</location>
        <topology evidence="1 10">Multi-pass membrane protein</topology>
    </subcellularLocation>
</comment>
<evidence type="ECO:0000256" key="2">
    <source>
        <dbReference type="ARBA" id="ARBA00022475"/>
    </source>
</evidence>
<proteinExistence type="inferred from homology"/>
<dbReference type="GO" id="GO:0005886">
    <property type="term" value="C:plasma membrane"/>
    <property type="evidence" value="ECO:0007669"/>
    <property type="project" value="UniProtKB-SubCell"/>
</dbReference>
<evidence type="ECO:0000256" key="3">
    <source>
        <dbReference type="ARBA" id="ARBA00022606"/>
    </source>
</evidence>
<feature type="transmembrane region" description="Helical" evidence="10">
    <location>
        <begin position="286"/>
        <end position="311"/>
    </location>
</feature>
<gene>
    <name evidence="12" type="primary">LOC112048522</name>
</gene>
<dbReference type="GO" id="GO:0004984">
    <property type="term" value="F:olfactory receptor activity"/>
    <property type="evidence" value="ECO:0007669"/>
    <property type="project" value="InterPro"/>
</dbReference>
<evidence type="ECO:0000256" key="8">
    <source>
        <dbReference type="ARBA" id="ARBA00023170"/>
    </source>
</evidence>
<comment type="caution">
    <text evidence="10">Lacks conserved residue(s) required for the propagation of feature annotation.</text>
</comment>
<feature type="transmembrane region" description="Helical" evidence="10">
    <location>
        <begin position="331"/>
        <end position="350"/>
    </location>
</feature>
<dbReference type="GO" id="GO:0007165">
    <property type="term" value="P:signal transduction"/>
    <property type="evidence" value="ECO:0007669"/>
    <property type="project" value="UniProtKB-KW"/>
</dbReference>
<keyword evidence="8 10" id="KW-0675">Receptor</keyword>
<evidence type="ECO:0000256" key="9">
    <source>
        <dbReference type="ARBA" id="ARBA00023224"/>
    </source>
</evidence>
<dbReference type="PANTHER" id="PTHR21137:SF35">
    <property type="entry name" value="ODORANT RECEPTOR 19A-RELATED"/>
    <property type="match status" value="1"/>
</dbReference>
<protein>
    <recommendedName>
        <fullName evidence="10">Odorant receptor</fullName>
    </recommendedName>
</protein>
<comment type="similarity">
    <text evidence="10">Belongs to the insect chemoreceptor superfamily. Heteromeric odorant receptor channel (TC 1.A.69) family.</text>
</comment>
<evidence type="ECO:0000256" key="7">
    <source>
        <dbReference type="ARBA" id="ARBA00023136"/>
    </source>
</evidence>
<keyword evidence="3 10" id="KW-0716">Sensory transduction</keyword>
<evidence type="ECO:0000256" key="4">
    <source>
        <dbReference type="ARBA" id="ARBA00022692"/>
    </source>
</evidence>
<evidence type="ECO:0000313" key="12">
    <source>
        <dbReference type="RefSeq" id="XP_023941837.1"/>
    </source>
</evidence>
<organism evidence="11 12">
    <name type="scientific">Bicyclus anynana</name>
    <name type="common">Squinting bush brown butterfly</name>
    <dbReference type="NCBI Taxonomy" id="110368"/>
    <lineage>
        <taxon>Eukaryota</taxon>
        <taxon>Metazoa</taxon>
        <taxon>Ecdysozoa</taxon>
        <taxon>Arthropoda</taxon>
        <taxon>Hexapoda</taxon>
        <taxon>Insecta</taxon>
        <taxon>Pterygota</taxon>
        <taxon>Neoptera</taxon>
        <taxon>Endopterygota</taxon>
        <taxon>Lepidoptera</taxon>
        <taxon>Glossata</taxon>
        <taxon>Ditrysia</taxon>
        <taxon>Papilionoidea</taxon>
        <taxon>Nymphalidae</taxon>
        <taxon>Satyrinae</taxon>
        <taxon>Satyrini</taxon>
        <taxon>Mycalesina</taxon>
        <taxon>Bicyclus</taxon>
    </lineage>
</organism>
<feature type="transmembrane region" description="Helical" evidence="10">
    <location>
        <begin position="80"/>
        <end position="100"/>
    </location>
</feature>
<reference evidence="12" key="1">
    <citation type="submission" date="2025-08" db="UniProtKB">
        <authorList>
            <consortium name="RefSeq"/>
        </authorList>
    </citation>
    <scope>IDENTIFICATION</scope>
</reference>
<keyword evidence="7 10" id="KW-0472">Membrane</keyword>
<name>A0A6J1N9T9_BICAN</name>
<evidence type="ECO:0000256" key="10">
    <source>
        <dbReference type="RuleBase" id="RU351113"/>
    </source>
</evidence>
<keyword evidence="9 10" id="KW-0807">Transducer</keyword>
<dbReference type="GO" id="GO:0005549">
    <property type="term" value="F:odorant binding"/>
    <property type="evidence" value="ECO:0007669"/>
    <property type="project" value="InterPro"/>
</dbReference>
<dbReference type="AlphaFoldDB" id="A0A6J1N9T9"/>
<dbReference type="GeneID" id="112048522"/>
<dbReference type="OrthoDB" id="8122682at2759"/>
<sequence>MVVRSLKNIFLKSYFDYDSPFDLFKFHPQLRICLMLNGIFFNNPESPLRFIFPVLSGTVSLIAASLEAIFIYHGVTVKDYSFATECFCYFIILTLIPLIYTSMILNRKKIMDLLNSMNRDFLYICSLGSKYRSTFLEGQLLIWRLYLAWFMYIVSIDLTYLGTTIAILMYQSLFATQTENIVRPLMFPLWLPEDDPYRTPNYEIFMFWEIVLMLIVIQTICSYVYLLFHILLHHYYLMSMIIFDCEVLFVGLDESVVRLPKHDPRRMGVQTILNSRMRRIVKWHNLVFQSIEAVSSIFGPPLVYQVMFSSVPISLMAYQVADSLDHGKLNVTFAMLGIAICLQLWIPCYLGTLIRNKAFSVGDAMWSSGWHETPLGRLLRADITLVIMRSQLPVSIKFTGLPNLELETFSSIMSTSYSYFTLLRQYTGNNKT</sequence>
<accession>A0A6J1N9T9</accession>
<dbReference type="InterPro" id="IPR004117">
    <property type="entry name" value="7tm6_olfct_rcpt"/>
</dbReference>
<keyword evidence="6 10" id="KW-1133">Transmembrane helix</keyword>
<keyword evidence="11" id="KW-1185">Reference proteome</keyword>
<dbReference type="KEGG" id="bany:112048522"/>
<feature type="transmembrane region" description="Helical" evidence="10">
    <location>
        <begin position="50"/>
        <end position="74"/>
    </location>
</feature>
<keyword evidence="4 10" id="KW-0812">Transmembrane</keyword>
<evidence type="ECO:0000256" key="6">
    <source>
        <dbReference type="ARBA" id="ARBA00022989"/>
    </source>
</evidence>
<evidence type="ECO:0000256" key="1">
    <source>
        <dbReference type="ARBA" id="ARBA00004651"/>
    </source>
</evidence>
<dbReference type="Pfam" id="PF02949">
    <property type="entry name" value="7tm_6"/>
    <property type="match status" value="1"/>
</dbReference>
<feature type="transmembrane region" description="Helical" evidence="10">
    <location>
        <begin position="149"/>
        <end position="170"/>
    </location>
</feature>